<sequence>MFKVLNFRKYKKSSNPEKLREYNRESKRRQAARKKERKQQEKESPEQTQPQQPDNKKQKRVYGIKDLINEPESSNTKIDELAAKVPVIPAYEFTNAQIASIKRSKDFLSQIPPRKTASTDHDHDHDNDAGLESCVDFFKYFFQEASPVGTCATLSYAQAIPILSLFRSLFIRDSGITKDTYRLICKEKYPRDKTGRKRKRQEMETERETATTGENSKLADGTTNQETEYRPCKVGLCLKFDFHRRTILFKKYGSDKHTHKLSPKLFEKSSDHSDSHPNPAQAPVQDTHSESNKVSTKDNSNSTNEVLQKIEKINQQLKEAQHIFLAPTPDPEMVRKTAATYSQGADECTRLYKLLLQKKLPEETERSQKKIKENSELEKDH</sequence>
<dbReference type="Proteomes" id="UP001165064">
    <property type="component" value="Unassembled WGS sequence"/>
</dbReference>
<protein>
    <submittedName>
        <fullName evidence="1">Unnamed protein product</fullName>
    </submittedName>
</protein>
<gene>
    <name evidence="1" type="ORF">Amon02_000334400</name>
</gene>
<reference evidence="1" key="1">
    <citation type="submission" date="2023-04" db="EMBL/GenBank/DDBJ databases">
        <title>Ambrosiozyma monospora NBRC 10751.</title>
        <authorList>
            <person name="Ichikawa N."/>
            <person name="Sato H."/>
            <person name="Tonouchi N."/>
        </authorList>
    </citation>
    <scope>NUCLEOTIDE SEQUENCE</scope>
    <source>
        <strain evidence="1">NBRC 10751</strain>
    </source>
</reference>
<accession>A0ACB5T020</accession>
<keyword evidence="2" id="KW-1185">Reference proteome</keyword>
<evidence type="ECO:0000313" key="2">
    <source>
        <dbReference type="Proteomes" id="UP001165064"/>
    </source>
</evidence>
<evidence type="ECO:0000313" key="1">
    <source>
        <dbReference type="EMBL" id="GME78197.1"/>
    </source>
</evidence>
<proteinExistence type="predicted"/>
<name>A0ACB5T020_AMBMO</name>
<dbReference type="EMBL" id="BSXS01002096">
    <property type="protein sequence ID" value="GME78197.1"/>
    <property type="molecule type" value="Genomic_DNA"/>
</dbReference>
<comment type="caution">
    <text evidence="1">The sequence shown here is derived from an EMBL/GenBank/DDBJ whole genome shotgun (WGS) entry which is preliminary data.</text>
</comment>
<organism evidence="1 2">
    <name type="scientific">Ambrosiozyma monospora</name>
    <name type="common">Yeast</name>
    <name type="synonym">Endomycopsis monosporus</name>
    <dbReference type="NCBI Taxonomy" id="43982"/>
    <lineage>
        <taxon>Eukaryota</taxon>
        <taxon>Fungi</taxon>
        <taxon>Dikarya</taxon>
        <taxon>Ascomycota</taxon>
        <taxon>Saccharomycotina</taxon>
        <taxon>Pichiomycetes</taxon>
        <taxon>Pichiales</taxon>
        <taxon>Pichiaceae</taxon>
        <taxon>Ambrosiozyma</taxon>
    </lineage>
</organism>